<reference evidence="1" key="1">
    <citation type="journal article" date="2021" name="Environ. Microbiol.">
        <title>Gene family expansions and transcriptome signatures uncover fungal adaptations to wood decay.</title>
        <authorList>
            <person name="Hage H."/>
            <person name="Miyauchi S."/>
            <person name="Viragh M."/>
            <person name="Drula E."/>
            <person name="Min B."/>
            <person name="Chaduli D."/>
            <person name="Navarro D."/>
            <person name="Favel A."/>
            <person name="Norest M."/>
            <person name="Lesage-Meessen L."/>
            <person name="Balint B."/>
            <person name="Merenyi Z."/>
            <person name="de Eugenio L."/>
            <person name="Morin E."/>
            <person name="Martinez A.T."/>
            <person name="Baldrian P."/>
            <person name="Stursova M."/>
            <person name="Martinez M.J."/>
            <person name="Novotny C."/>
            <person name="Magnuson J.K."/>
            <person name="Spatafora J.W."/>
            <person name="Maurice S."/>
            <person name="Pangilinan J."/>
            <person name="Andreopoulos W."/>
            <person name="LaButti K."/>
            <person name="Hundley H."/>
            <person name="Na H."/>
            <person name="Kuo A."/>
            <person name="Barry K."/>
            <person name="Lipzen A."/>
            <person name="Henrissat B."/>
            <person name="Riley R."/>
            <person name="Ahrendt S."/>
            <person name="Nagy L.G."/>
            <person name="Grigoriev I.V."/>
            <person name="Martin F."/>
            <person name="Rosso M.N."/>
        </authorList>
    </citation>
    <scope>NUCLEOTIDE SEQUENCE</scope>
    <source>
        <strain evidence="1">CBS 384.51</strain>
    </source>
</reference>
<gene>
    <name evidence="1" type="ORF">BDY19DRAFT_988404</name>
</gene>
<accession>A0ACB8UJM3</accession>
<keyword evidence="2" id="KW-1185">Reference proteome</keyword>
<proteinExistence type="predicted"/>
<dbReference type="EMBL" id="MU274900">
    <property type="protein sequence ID" value="KAI0094578.1"/>
    <property type="molecule type" value="Genomic_DNA"/>
</dbReference>
<dbReference type="Proteomes" id="UP001055072">
    <property type="component" value="Unassembled WGS sequence"/>
</dbReference>
<name>A0ACB8UJM3_9APHY</name>
<organism evidence="1 2">
    <name type="scientific">Irpex rosettiformis</name>
    <dbReference type="NCBI Taxonomy" id="378272"/>
    <lineage>
        <taxon>Eukaryota</taxon>
        <taxon>Fungi</taxon>
        <taxon>Dikarya</taxon>
        <taxon>Basidiomycota</taxon>
        <taxon>Agaricomycotina</taxon>
        <taxon>Agaricomycetes</taxon>
        <taxon>Polyporales</taxon>
        <taxon>Irpicaceae</taxon>
        <taxon>Irpex</taxon>
    </lineage>
</organism>
<protein>
    <submittedName>
        <fullName evidence="1">Thioesterase-like superfamily-domain-containing protein</fullName>
    </submittedName>
</protein>
<sequence length="321" mass="36237">MEEVSNPQLECAKVTDAMEVEKLDSNLYRSLAKHLWVPARARGVFGGQVISQALVSATNTVNQAFHLHSMHCYFLLSATPAPILYHIDRVRDGRSYCTRAVRAHQNGRMVFVMICSFQKPETWQVTLRPSAPPDVPRPDQCRFAWENAREHASSPDATPRQRVYLSEYAEEREKSFLQIKPAGKRLEPNGDKLWFYWFRVEGMPECNPSYQKCILGYISDSHFIGAAHRTLGLNSSNPPGPTRLGMSSTLDHSIWFYNNDFNCGDWILYVMHAPSVGSGRGLVFGKTFTENGDLIALMTQEGVVRADIRDPDLSKPSQAKL</sequence>
<evidence type="ECO:0000313" key="1">
    <source>
        <dbReference type="EMBL" id="KAI0094578.1"/>
    </source>
</evidence>
<comment type="caution">
    <text evidence="1">The sequence shown here is derived from an EMBL/GenBank/DDBJ whole genome shotgun (WGS) entry which is preliminary data.</text>
</comment>
<evidence type="ECO:0000313" key="2">
    <source>
        <dbReference type="Proteomes" id="UP001055072"/>
    </source>
</evidence>